<dbReference type="PROSITE" id="PS51318">
    <property type="entry name" value="TAT"/>
    <property type="match status" value="1"/>
</dbReference>
<dbReference type="Proteomes" id="UP000830542">
    <property type="component" value="Chromosome"/>
</dbReference>
<reference evidence="1" key="1">
    <citation type="journal article" date="2014" name="Int. J. Syst. Evol. Microbiol.">
        <title>Complete genome sequence of Corynebacterium casei LMG S-19264T (=DSM 44701T), isolated from a smear-ripened cheese.</title>
        <authorList>
            <consortium name="US DOE Joint Genome Institute (JGI-PGF)"/>
            <person name="Walter F."/>
            <person name="Albersmeier A."/>
            <person name="Kalinowski J."/>
            <person name="Ruckert C."/>
        </authorList>
    </citation>
    <scope>NUCLEOTIDE SEQUENCE</scope>
    <source>
        <strain evidence="1">JCM 12289</strain>
    </source>
</reference>
<keyword evidence="3" id="KW-1185">Reference proteome</keyword>
<protein>
    <submittedName>
        <fullName evidence="2">Pre-peptidase</fullName>
    </submittedName>
</protein>
<accession>A0AAV3SF02</accession>
<evidence type="ECO:0000313" key="3">
    <source>
        <dbReference type="Proteomes" id="UP000830542"/>
    </source>
</evidence>
<dbReference type="Proteomes" id="UP001500962">
    <property type="component" value="Unassembled WGS sequence"/>
</dbReference>
<sequence length="289" mass="30320">MDTTRRRFLAAGAAGIAGLGTLGSARAAPDRHTLTIDGFGPPTSYSFTVGGDLEKSTAEGATIDRSDRIVDRSAHGAVGDGKDAYTFTGELSSFDFDGSGEINVLLDGEPAHVGNRPDHTLVIEGFGTTTPYSFVIGKGTASQSDACDASVNDSDQTTDFGTGGAVRSGTDAYVYDGFLQSFDFDRAGEINVTIDGEAAHVGRRPDRTLTIAGDGEYTPYEFSVSGSIRGIIEIDEEQAIVDSPIVSGAVSGDGRDTYTYDGDLTELTYPDDCSPVIHSNDEVVTSTDY</sequence>
<dbReference type="KEGG" id="hdo:MUK72_14040"/>
<organism evidence="1 4">
    <name type="scientific">Halococcus dombrowskii</name>
    <dbReference type="NCBI Taxonomy" id="179637"/>
    <lineage>
        <taxon>Archaea</taxon>
        <taxon>Methanobacteriati</taxon>
        <taxon>Methanobacteriota</taxon>
        <taxon>Stenosarchaea group</taxon>
        <taxon>Halobacteria</taxon>
        <taxon>Halobacteriales</taxon>
        <taxon>Halococcaceae</taxon>
        <taxon>Halococcus</taxon>
    </lineage>
</organism>
<dbReference type="InterPro" id="IPR006311">
    <property type="entry name" value="TAT_signal"/>
</dbReference>
<dbReference type="EMBL" id="CP095005">
    <property type="protein sequence ID" value="UOO96550.1"/>
    <property type="molecule type" value="Genomic_DNA"/>
</dbReference>
<dbReference type="EMBL" id="BAAADN010000018">
    <property type="protein sequence ID" value="GAA0456418.1"/>
    <property type="molecule type" value="Genomic_DNA"/>
</dbReference>
<reference evidence="2" key="2">
    <citation type="submission" date="2022-04" db="EMBL/GenBank/DDBJ databases">
        <title>Sequencing and genomic assembly of Halococcus dombrowskii.</title>
        <authorList>
            <person name="Lim S.W."/>
            <person name="MacLea K.S."/>
        </authorList>
    </citation>
    <scope>NUCLEOTIDE SEQUENCE</scope>
    <source>
        <strain evidence="2">H4</strain>
    </source>
</reference>
<evidence type="ECO:0000313" key="2">
    <source>
        <dbReference type="EMBL" id="UOO96550.1"/>
    </source>
</evidence>
<name>A0AAV3SF02_HALDO</name>
<reference evidence="1" key="3">
    <citation type="submission" date="2023-12" db="EMBL/GenBank/DDBJ databases">
        <authorList>
            <person name="Sun Q."/>
            <person name="Inoue M."/>
        </authorList>
    </citation>
    <scope>NUCLEOTIDE SEQUENCE</scope>
    <source>
        <strain evidence="1">JCM 12289</strain>
    </source>
</reference>
<dbReference type="AlphaFoldDB" id="A0AAV3SF02"/>
<evidence type="ECO:0000313" key="4">
    <source>
        <dbReference type="Proteomes" id="UP001500962"/>
    </source>
</evidence>
<proteinExistence type="predicted"/>
<evidence type="ECO:0000313" key="1">
    <source>
        <dbReference type="EMBL" id="GAA0456418.1"/>
    </source>
</evidence>
<gene>
    <name evidence="1" type="ORF">GCM10008985_10520</name>
    <name evidence="2" type="ORF">MUK72_14040</name>
</gene>